<keyword evidence="9" id="KW-0443">Lipid metabolism</keyword>
<dbReference type="Pfam" id="PF02770">
    <property type="entry name" value="Acyl-CoA_dh_M"/>
    <property type="match status" value="1"/>
</dbReference>
<dbReference type="InterPro" id="IPR009100">
    <property type="entry name" value="AcylCoA_DH/oxidase_NM_dom_sf"/>
</dbReference>
<comment type="pathway">
    <text evidence="10">Amino-acid degradation; L-isoleucine degradation.</text>
</comment>
<dbReference type="FunFam" id="1.10.540.10:FF:000026">
    <property type="entry name" value="Acyl-CoA dehydrogenase medium chain"/>
    <property type="match status" value="1"/>
</dbReference>
<evidence type="ECO:0000256" key="19">
    <source>
        <dbReference type="ARBA" id="ARBA00049192"/>
    </source>
</evidence>
<evidence type="ECO:0000256" key="2">
    <source>
        <dbReference type="ARBA" id="ARBA00005198"/>
    </source>
</evidence>
<comment type="caution">
    <text evidence="26">The sequence shown here is derived from an EMBL/GenBank/DDBJ whole genome shotgun (WGS) entry which is preliminary data.</text>
</comment>
<keyword evidence="7" id="KW-0276">Fatty acid metabolism</keyword>
<dbReference type="SUPFAM" id="SSF47203">
    <property type="entry name" value="Acyl-CoA dehydrogenase C-terminal domain-like"/>
    <property type="match status" value="1"/>
</dbReference>
<reference evidence="26" key="1">
    <citation type="submission" date="2018-11" db="EMBL/GenBank/DDBJ databases">
        <authorList>
            <consortium name="Pathogen Informatics"/>
        </authorList>
    </citation>
    <scope>NUCLEOTIDE SEQUENCE</scope>
</reference>
<dbReference type="OrthoDB" id="10262177at2759"/>
<dbReference type="SUPFAM" id="SSF56645">
    <property type="entry name" value="Acyl-CoA dehydrogenase NM domain-like"/>
    <property type="match status" value="1"/>
</dbReference>
<evidence type="ECO:0000256" key="11">
    <source>
        <dbReference type="ARBA" id="ARBA00039036"/>
    </source>
</evidence>
<feature type="domain" description="Acyl-CoA dehydrogenase/oxidase C-terminal" evidence="23">
    <location>
        <begin position="199"/>
        <end position="250"/>
    </location>
</feature>
<dbReference type="InterPro" id="IPR036250">
    <property type="entry name" value="AcylCo_DH-like_C"/>
</dbReference>
<dbReference type="Pfam" id="PF00441">
    <property type="entry name" value="Acyl-CoA_dh_1"/>
    <property type="match status" value="1"/>
</dbReference>
<evidence type="ECO:0000313" key="27">
    <source>
        <dbReference type="Proteomes" id="UP000784294"/>
    </source>
</evidence>
<dbReference type="Pfam" id="PF02771">
    <property type="entry name" value="Acyl-CoA_dh_N"/>
    <property type="match status" value="1"/>
</dbReference>
<dbReference type="EMBL" id="CAAALY010008562">
    <property type="protein sequence ID" value="VEL10281.1"/>
    <property type="molecule type" value="Genomic_DNA"/>
</dbReference>
<dbReference type="GO" id="GO:0050660">
    <property type="term" value="F:flavin adenine dinucleotide binding"/>
    <property type="evidence" value="ECO:0007669"/>
    <property type="project" value="InterPro"/>
</dbReference>
<evidence type="ECO:0000256" key="17">
    <source>
        <dbReference type="ARBA" id="ARBA00048592"/>
    </source>
</evidence>
<dbReference type="InterPro" id="IPR006089">
    <property type="entry name" value="Acyl-CoA_DH_CS"/>
</dbReference>
<evidence type="ECO:0000259" key="24">
    <source>
        <dbReference type="Pfam" id="PF02770"/>
    </source>
</evidence>
<evidence type="ECO:0000256" key="3">
    <source>
        <dbReference type="ARBA" id="ARBA00009347"/>
    </source>
</evidence>
<dbReference type="PANTHER" id="PTHR43884:SF1">
    <property type="entry name" value="SHORT_BRANCHED CHAIN SPECIFIC ACYL-COA DEHYDROGENASE, MITOCHONDRIAL"/>
    <property type="match status" value="1"/>
</dbReference>
<evidence type="ECO:0000256" key="18">
    <source>
        <dbReference type="ARBA" id="ARBA00049096"/>
    </source>
</evidence>
<comment type="catalytic activity">
    <reaction evidence="15">
        <text>2-methylbutanoyl-CoA + oxidized [electron-transfer flavoprotein] + H(+) = (2E)-2-methylbut-2-enoyl-CoA + reduced [electron-transfer flavoprotein]</text>
        <dbReference type="Rhea" id="RHEA:43780"/>
        <dbReference type="Rhea" id="RHEA-COMP:10685"/>
        <dbReference type="Rhea" id="RHEA-COMP:10686"/>
        <dbReference type="ChEBI" id="CHEBI:15378"/>
        <dbReference type="ChEBI" id="CHEBI:57336"/>
        <dbReference type="ChEBI" id="CHEBI:57337"/>
        <dbReference type="ChEBI" id="CHEBI:57692"/>
        <dbReference type="ChEBI" id="CHEBI:58307"/>
        <dbReference type="EC" id="1.3.8.5"/>
    </reaction>
    <physiologicalReaction direction="left-to-right" evidence="15">
        <dbReference type="Rhea" id="RHEA:43781"/>
    </physiologicalReaction>
</comment>
<evidence type="ECO:0000256" key="16">
    <source>
        <dbReference type="ARBA" id="ARBA00048307"/>
    </source>
</evidence>
<comment type="cofactor">
    <cofactor evidence="1 22">
        <name>FAD</name>
        <dbReference type="ChEBI" id="CHEBI:57692"/>
    </cofactor>
</comment>
<comment type="pathway">
    <text evidence="2">Lipid metabolism; mitochondrial fatty acid beta-oxidation.</text>
</comment>
<dbReference type="InterPro" id="IPR006091">
    <property type="entry name" value="Acyl-CoA_Oxase/DH_mid-dom"/>
</dbReference>
<name>A0A3S5CCS0_9PLAT</name>
<evidence type="ECO:0000256" key="12">
    <source>
        <dbReference type="ARBA" id="ARBA00039850"/>
    </source>
</evidence>
<gene>
    <name evidence="26" type="ORF">PXEA_LOCUS3721</name>
</gene>
<dbReference type="GO" id="GO:0005739">
    <property type="term" value="C:mitochondrion"/>
    <property type="evidence" value="ECO:0007669"/>
    <property type="project" value="TreeGrafter"/>
</dbReference>
<protein>
    <recommendedName>
        <fullName evidence="12">Short/branched chain specific acyl-CoA dehydrogenase, mitochondrial</fullName>
        <ecNumber evidence="11">1.3.8.5</ecNumber>
    </recommendedName>
    <alternativeName>
        <fullName evidence="14">2-methyl branched chain acyl-CoA dehydrogenase</fullName>
    </alternativeName>
    <alternativeName>
        <fullName evidence="13">2-methylbutyryl-coenzyme A dehydrogenase</fullName>
    </alternativeName>
</protein>
<evidence type="ECO:0000256" key="4">
    <source>
        <dbReference type="ARBA" id="ARBA00011881"/>
    </source>
</evidence>
<organism evidence="26 27">
    <name type="scientific">Protopolystoma xenopodis</name>
    <dbReference type="NCBI Taxonomy" id="117903"/>
    <lineage>
        <taxon>Eukaryota</taxon>
        <taxon>Metazoa</taxon>
        <taxon>Spiralia</taxon>
        <taxon>Lophotrochozoa</taxon>
        <taxon>Platyhelminthes</taxon>
        <taxon>Monogenea</taxon>
        <taxon>Polyopisthocotylea</taxon>
        <taxon>Polystomatidea</taxon>
        <taxon>Polystomatidae</taxon>
        <taxon>Protopolystoma</taxon>
    </lineage>
</organism>
<evidence type="ECO:0000256" key="21">
    <source>
        <dbReference type="ARBA" id="ARBA00051903"/>
    </source>
</evidence>
<dbReference type="Gene3D" id="2.40.110.10">
    <property type="entry name" value="Butyryl-CoA Dehydrogenase, subunit A, domain 2"/>
    <property type="match status" value="1"/>
</dbReference>
<dbReference type="InterPro" id="IPR013786">
    <property type="entry name" value="AcylCoA_DH/ox_N"/>
</dbReference>
<comment type="catalytic activity">
    <reaction evidence="19">
        <text>hexanoyl-CoA + oxidized [electron-transfer flavoprotein] + H(+) = (2E)-hexenoyl-CoA + reduced [electron-transfer flavoprotein]</text>
        <dbReference type="Rhea" id="RHEA:43464"/>
        <dbReference type="Rhea" id="RHEA-COMP:10685"/>
        <dbReference type="Rhea" id="RHEA-COMP:10686"/>
        <dbReference type="ChEBI" id="CHEBI:15378"/>
        <dbReference type="ChEBI" id="CHEBI:57692"/>
        <dbReference type="ChEBI" id="CHEBI:58307"/>
        <dbReference type="ChEBI" id="CHEBI:62077"/>
        <dbReference type="ChEBI" id="CHEBI:62620"/>
    </reaction>
    <physiologicalReaction direction="left-to-right" evidence="19">
        <dbReference type="Rhea" id="RHEA:43465"/>
    </physiologicalReaction>
</comment>
<dbReference type="AlphaFoldDB" id="A0A3S5CCS0"/>
<evidence type="ECO:0000256" key="1">
    <source>
        <dbReference type="ARBA" id="ARBA00001974"/>
    </source>
</evidence>
<dbReference type="GO" id="GO:0003853">
    <property type="term" value="F:short-chain 2-methyl fatty acyl-CoA dehydrogenase activity"/>
    <property type="evidence" value="ECO:0007669"/>
    <property type="project" value="UniProtKB-EC"/>
</dbReference>
<evidence type="ECO:0000256" key="7">
    <source>
        <dbReference type="ARBA" id="ARBA00022832"/>
    </source>
</evidence>
<dbReference type="InterPro" id="IPR046373">
    <property type="entry name" value="Acyl-CoA_Oxase/DH_mid-dom_sf"/>
</dbReference>
<dbReference type="Gene3D" id="1.20.140.10">
    <property type="entry name" value="Butyryl-CoA Dehydrogenase, subunit A, domain 3"/>
    <property type="match status" value="1"/>
</dbReference>
<sequence>MDDKKEFDNGLMKNLFLNGLMGIEVEEKYGGSGLNFFSTILAIEEIAKFDASVALLVDIHNTLVINLINKLGTPSQKDYWLPKLATQITGSFCLSESEAGSDAFALKTTAELDGGDFILKGSKCWISNASEAGLFLVMANAHPEKKHRGITTFLVPRDASGLTIGKKERKMGLHASSTCEIHLDSVRVNKEQAVLGHVGQGYKYAISMLNEGRVGIAAQMLGLAQGCFDYASNYTRERFQFGRRIWDFQVSFLK</sequence>
<dbReference type="GO" id="GO:0006631">
    <property type="term" value="P:fatty acid metabolic process"/>
    <property type="evidence" value="ECO:0007669"/>
    <property type="project" value="UniProtKB-KW"/>
</dbReference>
<feature type="domain" description="Acyl-CoA oxidase/dehydrogenase middle" evidence="24">
    <location>
        <begin position="91"/>
        <end position="186"/>
    </location>
</feature>
<dbReference type="InterPro" id="IPR037069">
    <property type="entry name" value="AcylCoA_DH/ox_N_sf"/>
</dbReference>
<comment type="similarity">
    <text evidence="3 22">Belongs to the acyl-CoA dehydrogenase family.</text>
</comment>
<evidence type="ECO:0000256" key="6">
    <source>
        <dbReference type="ARBA" id="ARBA00022827"/>
    </source>
</evidence>
<dbReference type="InterPro" id="IPR009075">
    <property type="entry name" value="AcylCo_DH/oxidase_C"/>
</dbReference>
<evidence type="ECO:0000259" key="23">
    <source>
        <dbReference type="Pfam" id="PF00441"/>
    </source>
</evidence>
<comment type="catalytic activity">
    <reaction evidence="17">
        <text>(2R)-2-methylbutanoyl-CoA + oxidized [electron-transfer flavoprotein] + H(+) = ethylacryloyl-CoA + reduced [electron-transfer flavoprotein]</text>
        <dbReference type="Rhea" id="RHEA:65296"/>
        <dbReference type="Rhea" id="RHEA-COMP:10685"/>
        <dbReference type="Rhea" id="RHEA-COMP:10686"/>
        <dbReference type="ChEBI" id="CHEBI:15378"/>
        <dbReference type="ChEBI" id="CHEBI:57692"/>
        <dbReference type="ChEBI" id="CHEBI:58307"/>
        <dbReference type="ChEBI" id="CHEBI:156439"/>
        <dbReference type="ChEBI" id="CHEBI:156440"/>
    </reaction>
    <physiologicalReaction direction="left-to-right" evidence="17">
        <dbReference type="Rhea" id="RHEA:65297"/>
    </physiologicalReaction>
</comment>
<comment type="catalytic activity">
    <reaction evidence="20">
        <text>(2S)-2-methylbutanoyl-CoA + oxidized [electron-transfer flavoprotein] + H(+) = (2E)-2-methylbut-2-enoyl-CoA + reduced [electron-transfer flavoprotein]</text>
        <dbReference type="Rhea" id="RHEA:48256"/>
        <dbReference type="Rhea" id="RHEA-COMP:10685"/>
        <dbReference type="Rhea" id="RHEA-COMP:10686"/>
        <dbReference type="ChEBI" id="CHEBI:15378"/>
        <dbReference type="ChEBI" id="CHEBI:57337"/>
        <dbReference type="ChEBI" id="CHEBI:57692"/>
        <dbReference type="ChEBI" id="CHEBI:58307"/>
        <dbReference type="ChEBI" id="CHEBI:88166"/>
    </reaction>
    <physiologicalReaction direction="left-to-right" evidence="20">
        <dbReference type="Rhea" id="RHEA:48257"/>
    </physiologicalReaction>
</comment>
<dbReference type="Gene3D" id="1.10.540.10">
    <property type="entry name" value="Acyl-CoA dehydrogenase/oxidase, N-terminal domain"/>
    <property type="match status" value="1"/>
</dbReference>
<comment type="catalytic activity">
    <reaction evidence="21">
        <text>2-methylpropanoyl-CoA + oxidized [electron-transfer flavoprotein] + H(+) = 2-methylpropenoyl-CoA + reduced [electron-transfer flavoprotein]</text>
        <dbReference type="Rhea" id="RHEA:44180"/>
        <dbReference type="Rhea" id="RHEA-COMP:10685"/>
        <dbReference type="Rhea" id="RHEA-COMP:10686"/>
        <dbReference type="ChEBI" id="CHEBI:15378"/>
        <dbReference type="ChEBI" id="CHEBI:57338"/>
        <dbReference type="ChEBI" id="CHEBI:57692"/>
        <dbReference type="ChEBI" id="CHEBI:58307"/>
        <dbReference type="ChEBI" id="CHEBI:62500"/>
    </reaction>
    <physiologicalReaction direction="left-to-right" evidence="21">
        <dbReference type="Rhea" id="RHEA:44181"/>
    </physiologicalReaction>
</comment>
<keyword evidence="27" id="KW-1185">Reference proteome</keyword>
<keyword evidence="5 22" id="KW-0285">Flavoprotein</keyword>
<evidence type="ECO:0000256" key="22">
    <source>
        <dbReference type="RuleBase" id="RU362125"/>
    </source>
</evidence>
<comment type="subunit">
    <text evidence="4">Homotetramer.</text>
</comment>
<evidence type="ECO:0000259" key="25">
    <source>
        <dbReference type="Pfam" id="PF02771"/>
    </source>
</evidence>
<dbReference type="Proteomes" id="UP000784294">
    <property type="component" value="Unassembled WGS sequence"/>
</dbReference>
<evidence type="ECO:0000256" key="15">
    <source>
        <dbReference type="ARBA" id="ARBA00048235"/>
    </source>
</evidence>
<evidence type="ECO:0000256" key="5">
    <source>
        <dbReference type="ARBA" id="ARBA00022630"/>
    </source>
</evidence>
<proteinExistence type="inferred from homology"/>
<feature type="domain" description="Acyl-CoA dehydrogenase/oxidase N-terminal" evidence="25">
    <location>
        <begin position="1"/>
        <end position="86"/>
    </location>
</feature>
<evidence type="ECO:0000313" key="26">
    <source>
        <dbReference type="EMBL" id="VEL10281.1"/>
    </source>
</evidence>
<evidence type="ECO:0000256" key="10">
    <source>
        <dbReference type="ARBA" id="ARBA00037895"/>
    </source>
</evidence>
<evidence type="ECO:0000256" key="9">
    <source>
        <dbReference type="ARBA" id="ARBA00023098"/>
    </source>
</evidence>
<evidence type="ECO:0000256" key="14">
    <source>
        <dbReference type="ARBA" id="ARBA00042821"/>
    </source>
</evidence>
<evidence type="ECO:0000256" key="8">
    <source>
        <dbReference type="ARBA" id="ARBA00023002"/>
    </source>
</evidence>
<comment type="catalytic activity">
    <reaction evidence="18">
        <text>butanoyl-CoA + oxidized [electron-transfer flavoprotein] + H(+) = (2E)-butenoyl-CoA + reduced [electron-transfer flavoprotein]</text>
        <dbReference type="Rhea" id="RHEA:24004"/>
        <dbReference type="Rhea" id="RHEA-COMP:10685"/>
        <dbReference type="Rhea" id="RHEA-COMP:10686"/>
        <dbReference type="ChEBI" id="CHEBI:15378"/>
        <dbReference type="ChEBI" id="CHEBI:57332"/>
        <dbReference type="ChEBI" id="CHEBI:57371"/>
        <dbReference type="ChEBI" id="CHEBI:57692"/>
        <dbReference type="ChEBI" id="CHEBI:58307"/>
    </reaction>
    <physiologicalReaction direction="left-to-right" evidence="18">
        <dbReference type="Rhea" id="RHEA:24005"/>
    </physiologicalReaction>
</comment>
<dbReference type="PROSITE" id="PS00072">
    <property type="entry name" value="ACYL_COA_DH_1"/>
    <property type="match status" value="1"/>
</dbReference>
<keyword evidence="6 22" id="KW-0274">FAD</keyword>
<evidence type="ECO:0000256" key="13">
    <source>
        <dbReference type="ARBA" id="ARBA00041537"/>
    </source>
</evidence>
<dbReference type="PANTHER" id="PTHR43884">
    <property type="entry name" value="ACYL-COA DEHYDROGENASE"/>
    <property type="match status" value="1"/>
</dbReference>
<dbReference type="EC" id="1.3.8.5" evidence="11"/>
<comment type="catalytic activity">
    <reaction evidence="16">
        <text>valproyl-CoA + oxidized [electron-transfer flavoprotein] + H(+) = (2E)-2-propylpent-2-enoyl-CoA + reduced [electron-transfer flavoprotein]</text>
        <dbReference type="Rhea" id="RHEA:65344"/>
        <dbReference type="Rhea" id="RHEA-COMP:10685"/>
        <dbReference type="Rhea" id="RHEA-COMP:10686"/>
        <dbReference type="ChEBI" id="CHEBI:15378"/>
        <dbReference type="ChEBI" id="CHEBI:57692"/>
        <dbReference type="ChEBI" id="CHEBI:58307"/>
        <dbReference type="ChEBI" id="CHEBI:156457"/>
        <dbReference type="ChEBI" id="CHEBI:156458"/>
    </reaction>
    <physiologicalReaction direction="left-to-right" evidence="16">
        <dbReference type="Rhea" id="RHEA:65345"/>
    </physiologicalReaction>
</comment>
<evidence type="ECO:0000256" key="20">
    <source>
        <dbReference type="ARBA" id="ARBA00049552"/>
    </source>
</evidence>
<dbReference type="FunFam" id="2.40.110.10:FF:000001">
    <property type="entry name" value="Acyl-CoA dehydrogenase, mitochondrial"/>
    <property type="match status" value="1"/>
</dbReference>
<accession>A0A3S5CCS0</accession>
<keyword evidence="8 22" id="KW-0560">Oxidoreductase</keyword>